<evidence type="ECO:0000313" key="1">
    <source>
        <dbReference type="EMBL" id="KAJ4715630.1"/>
    </source>
</evidence>
<sequence length="594" mass="65250">MSTLSVLQPIVVLLLFSVLALVLAGPRREEIFARHGVVATDDGRCSKIGVKVLIEGGHAVDAAVAASLCLGVVSGASSGIGGGSFMLIRLDDGTTQAIDMRETAPMKAFEDMYHGNETLKKVGILSVAVPGQLAGLHKAWEQHGKLPWERLVKPAESLARNGFKISPYVRFEMEQTESGIFADQGLREIFTSNGSLLKVNDTCYNRQLANTLRLISKYGIKIFYNGAVGINLINDIQKAGRILTMDDLLRYEAKIREPITSEFLGLKLIGFPPPSSGGATMMLMLNILAQYEIPLGLSGALGMHRKIEALKNAFAVRSNLGDPEFVNVTAVLSDMLSPRFAKILKKDINDDRTYGPWHYGGWWNPLRDYGTSHVSIIDKDRNAVAMTNTVNAYFGAQILSPSTGIILNNEMDDFSMPTNDCSTCHPPPAPANFIRPGKRPLSSMSPTIVLRDGKLKAVLGASGGANIIAGTTQVFLNHFVHRFEPLKAVMAPRFYHQWMPNIAYYENWTSVIGDHYQMPSYILESLKEKGHVLDKFTSGVMCQFVVAIQQYCLEEFREKIGSARALMESTTEIRKCERLVGVSDPRKGGFPAGY</sequence>
<name>A0ACC1XW00_MELAZ</name>
<gene>
    <name evidence="1" type="ORF">OWV82_013963</name>
</gene>
<keyword evidence="2" id="KW-1185">Reference proteome</keyword>
<reference evidence="1 2" key="1">
    <citation type="journal article" date="2023" name="Science">
        <title>Complex scaffold remodeling in plant triterpene biosynthesis.</title>
        <authorList>
            <person name="De La Pena R."/>
            <person name="Hodgson H."/>
            <person name="Liu J.C."/>
            <person name="Stephenson M.J."/>
            <person name="Martin A.C."/>
            <person name="Owen C."/>
            <person name="Harkess A."/>
            <person name="Leebens-Mack J."/>
            <person name="Jimenez L.E."/>
            <person name="Osbourn A."/>
            <person name="Sattely E.S."/>
        </authorList>
    </citation>
    <scope>NUCLEOTIDE SEQUENCE [LARGE SCALE GENOMIC DNA]</scope>
    <source>
        <strain evidence="2">cv. JPN11</strain>
        <tissue evidence="1">Leaf</tissue>
    </source>
</reference>
<dbReference type="EMBL" id="CM051400">
    <property type="protein sequence ID" value="KAJ4715630.1"/>
    <property type="molecule type" value="Genomic_DNA"/>
</dbReference>
<dbReference type="Proteomes" id="UP001164539">
    <property type="component" value="Chromosome 7"/>
</dbReference>
<organism evidence="1 2">
    <name type="scientific">Melia azedarach</name>
    <name type="common">Chinaberry tree</name>
    <dbReference type="NCBI Taxonomy" id="155640"/>
    <lineage>
        <taxon>Eukaryota</taxon>
        <taxon>Viridiplantae</taxon>
        <taxon>Streptophyta</taxon>
        <taxon>Embryophyta</taxon>
        <taxon>Tracheophyta</taxon>
        <taxon>Spermatophyta</taxon>
        <taxon>Magnoliopsida</taxon>
        <taxon>eudicotyledons</taxon>
        <taxon>Gunneridae</taxon>
        <taxon>Pentapetalae</taxon>
        <taxon>rosids</taxon>
        <taxon>malvids</taxon>
        <taxon>Sapindales</taxon>
        <taxon>Meliaceae</taxon>
        <taxon>Melia</taxon>
    </lineage>
</organism>
<proteinExistence type="predicted"/>
<comment type="caution">
    <text evidence="1">The sequence shown here is derived from an EMBL/GenBank/DDBJ whole genome shotgun (WGS) entry which is preliminary data.</text>
</comment>
<evidence type="ECO:0000313" key="2">
    <source>
        <dbReference type="Proteomes" id="UP001164539"/>
    </source>
</evidence>
<accession>A0ACC1XW00</accession>
<protein>
    <submittedName>
        <fullName evidence="1">Gamma-glutamyltranspeptidase</fullName>
    </submittedName>
</protein>